<keyword evidence="13" id="KW-1185">Reference proteome</keyword>
<feature type="binding site" evidence="10">
    <location>
        <position position="297"/>
    </location>
    <ligand>
        <name>an alpha-L-fucosyl-(1-&gt;2)-beta-D-galactosyl derivative</name>
        <dbReference type="ChEBI" id="CHEBI:140327"/>
    </ligand>
</feature>
<dbReference type="InterPro" id="IPR029044">
    <property type="entry name" value="Nucleotide-diphossugar_trans"/>
</dbReference>
<dbReference type="GO" id="GO:0046872">
    <property type="term" value="F:metal ion binding"/>
    <property type="evidence" value="ECO:0007669"/>
    <property type="project" value="UniProtKB-KW"/>
</dbReference>
<sequence length="346" mass="41089">MYNAQLTHGYILTPAAQFCKGRSNFRPRRRTNKPPHWWRSSVPSWAPRAPCIDVAPHRDAHFLFFPCTLYSRRTDVLMMTPWFAPIVWNGTYNIDILNAQFHQRGVRIGLAMFAIKKYVVFLHTFIETAEKFFMVGYNVNYYVLTDRVEEVRQYNFTLGQGRHLTVLKAPTYKRWQDICFRRMEIIRNYTRELFTNEVDYLAVADIDMKFSDDVGVESLSDLFGTIHPGYYAAQRQHFTYERRPASKAYIPKDEGDFYYAAGYFGGTTEEIFKLTNYCHTGIMADREKNIEAVWHEESHLNRYFLYHKPTKLLSPEYLWDNRMGERGFLKRRRFVAVPKNHNEIRN</sequence>
<feature type="binding site" evidence="10">
    <location>
        <position position="239"/>
    </location>
    <ligand>
        <name>an alpha-L-fucosyl-(1-&gt;2)-beta-D-galactosyl derivative</name>
        <dbReference type="ChEBI" id="CHEBI:140327"/>
    </ligand>
</feature>
<feature type="active site" description="Nucleophile" evidence="9">
    <location>
        <position position="297"/>
    </location>
</feature>
<evidence type="ECO:0000256" key="4">
    <source>
        <dbReference type="ARBA" id="ARBA00022679"/>
    </source>
</evidence>
<keyword evidence="7" id="KW-1133">Transmembrane helix</keyword>
<dbReference type="Gene3D" id="3.90.550.10">
    <property type="entry name" value="Spore Coat Polysaccharide Biosynthesis Protein SpsA, Chain A"/>
    <property type="match status" value="1"/>
</dbReference>
<keyword evidence="6" id="KW-0735">Signal-anchor</keyword>
<dbReference type="InterPro" id="IPR005076">
    <property type="entry name" value="Glyco_trans_6"/>
</dbReference>
<dbReference type="PANTHER" id="PTHR10462">
    <property type="entry name" value="GLYCOSYLTRANSFERASE-RELATED"/>
    <property type="match status" value="1"/>
</dbReference>
<dbReference type="Ensembl" id="ENSLLET00000049189.1">
    <property type="protein sequence ID" value="ENSLLEP00000047331.1"/>
    <property type="gene ID" value="ENSLLEG00000029916.1"/>
</dbReference>
<feature type="binding site" evidence="11">
    <location>
        <position position="205"/>
    </location>
    <ligand>
        <name>Mn(2+)</name>
        <dbReference type="ChEBI" id="CHEBI:29035"/>
    </ligand>
</feature>
<name>A0A8C5R4B0_9ANUR</name>
<reference evidence="12" key="1">
    <citation type="submission" date="2025-08" db="UniProtKB">
        <authorList>
            <consortium name="Ensembl"/>
        </authorList>
    </citation>
    <scope>IDENTIFICATION</scope>
</reference>
<evidence type="ECO:0000256" key="7">
    <source>
        <dbReference type="ARBA" id="ARBA00022989"/>
    </source>
</evidence>
<dbReference type="GO" id="GO:0031982">
    <property type="term" value="C:vesicle"/>
    <property type="evidence" value="ECO:0007669"/>
    <property type="project" value="TreeGrafter"/>
</dbReference>
<evidence type="ECO:0000313" key="12">
    <source>
        <dbReference type="Ensembl" id="ENSLLEP00000047331.1"/>
    </source>
</evidence>
<dbReference type="GO" id="GO:0005794">
    <property type="term" value="C:Golgi apparatus"/>
    <property type="evidence" value="ECO:0007669"/>
    <property type="project" value="TreeGrafter"/>
</dbReference>
<evidence type="ECO:0000256" key="10">
    <source>
        <dbReference type="PIRSR" id="PIRSR605076-2"/>
    </source>
</evidence>
<proteinExistence type="inferred from homology"/>
<dbReference type="OrthoDB" id="10013941at2759"/>
<keyword evidence="4" id="KW-0808">Transferase</keyword>
<organism evidence="12 13">
    <name type="scientific">Leptobrachium leishanense</name>
    <name type="common">Leishan spiny toad</name>
    <dbReference type="NCBI Taxonomy" id="445787"/>
    <lineage>
        <taxon>Eukaryota</taxon>
        <taxon>Metazoa</taxon>
        <taxon>Chordata</taxon>
        <taxon>Craniata</taxon>
        <taxon>Vertebrata</taxon>
        <taxon>Euteleostomi</taxon>
        <taxon>Amphibia</taxon>
        <taxon>Batrachia</taxon>
        <taxon>Anura</taxon>
        <taxon>Pelobatoidea</taxon>
        <taxon>Megophryidae</taxon>
        <taxon>Leptobrachium</taxon>
    </lineage>
</organism>
<dbReference type="AlphaFoldDB" id="A0A8C5R4B0"/>
<comment type="cofactor">
    <cofactor evidence="11">
        <name>Mn(2+)</name>
        <dbReference type="ChEBI" id="CHEBI:29035"/>
    </cofactor>
    <text evidence="11">Binds 1 Mn(2+) ion per subunit.</text>
</comment>
<keyword evidence="11" id="KW-0479">Metal-binding</keyword>
<evidence type="ECO:0000256" key="2">
    <source>
        <dbReference type="ARBA" id="ARBA00010413"/>
    </source>
</evidence>
<feature type="binding site" evidence="10">
    <location>
        <position position="118"/>
    </location>
    <ligand>
        <name>UDP-N-acetyl-alpha-D-galactosamine</name>
        <dbReference type="ChEBI" id="CHEBI:67138"/>
    </ligand>
</feature>
<dbReference type="GO" id="GO:0016020">
    <property type="term" value="C:membrane"/>
    <property type="evidence" value="ECO:0007669"/>
    <property type="project" value="UniProtKB-SubCell"/>
</dbReference>
<evidence type="ECO:0000313" key="13">
    <source>
        <dbReference type="Proteomes" id="UP000694569"/>
    </source>
</evidence>
<protein>
    <recommendedName>
        <fullName evidence="14">ABO glycosyltransferase</fullName>
    </recommendedName>
</protein>
<dbReference type="PANTHER" id="PTHR10462:SF55">
    <property type="entry name" value="HISTO-BLOOD GROUP ABO SYSTEM TRANSFERASE 1"/>
    <property type="match status" value="1"/>
</dbReference>
<dbReference type="GeneTree" id="ENSGT00950000182858"/>
<keyword evidence="11" id="KW-0464">Manganese</keyword>
<evidence type="ECO:0000256" key="1">
    <source>
        <dbReference type="ARBA" id="ARBA00004606"/>
    </source>
</evidence>
<feature type="binding site" evidence="10">
    <location>
        <begin position="205"/>
        <end position="207"/>
    </location>
    <ligand>
        <name>UDP-N-acetyl-alpha-D-galactosamine</name>
        <dbReference type="ChEBI" id="CHEBI:67138"/>
    </ligand>
</feature>
<keyword evidence="5" id="KW-0812">Transmembrane</keyword>
<accession>A0A8C5R4B0</accession>
<evidence type="ECO:0000256" key="6">
    <source>
        <dbReference type="ARBA" id="ARBA00022968"/>
    </source>
</evidence>
<evidence type="ECO:0008006" key="14">
    <source>
        <dbReference type="Google" id="ProtNLM"/>
    </source>
</evidence>
<dbReference type="GO" id="GO:0016758">
    <property type="term" value="F:hexosyltransferase activity"/>
    <property type="evidence" value="ECO:0007669"/>
    <property type="project" value="InterPro"/>
</dbReference>
<comment type="subcellular location">
    <subcellularLocation>
        <location evidence="1">Membrane</location>
        <topology evidence="1">Single-pass type II membrane protein</topology>
    </subcellularLocation>
</comment>
<evidence type="ECO:0000256" key="5">
    <source>
        <dbReference type="ARBA" id="ARBA00022692"/>
    </source>
</evidence>
<dbReference type="FunFam" id="3.90.550.10:FF:000022">
    <property type="entry name" value="Histo-blood group ABO system transferase"/>
    <property type="match status" value="1"/>
</dbReference>
<feature type="binding site" evidence="10">
    <location>
        <position position="320"/>
    </location>
    <ligand>
        <name>an alpha-L-fucosyl-(1-&gt;2)-beta-D-galactosyl derivative</name>
        <dbReference type="ChEBI" id="CHEBI:140327"/>
    </ligand>
</feature>
<evidence type="ECO:0000256" key="9">
    <source>
        <dbReference type="PIRSR" id="PIRSR605076-1"/>
    </source>
</evidence>
<reference evidence="12" key="2">
    <citation type="submission" date="2025-09" db="UniProtKB">
        <authorList>
            <consortium name="Ensembl"/>
        </authorList>
    </citation>
    <scope>IDENTIFICATION</scope>
</reference>
<dbReference type="GO" id="GO:0005975">
    <property type="term" value="P:carbohydrate metabolic process"/>
    <property type="evidence" value="ECO:0007669"/>
    <property type="project" value="InterPro"/>
</dbReference>
<comment type="similarity">
    <text evidence="2">Belongs to the glycosyltransferase 6 family.</text>
</comment>
<keyword evidence="3" id="KW-0328">Glycosyltransferase</keyword>
<evidence type="ECO:0000256" key="3">
    <source>
        <dbReference type="ARBA" id="ARBA00022676"/>
    </source>
</evidence>
<dbReference type="SUPFAM" id="SSF53448">
    <property type="entry name" value="Nucleotide-diphospho-sugar transferases"/>
    <property type="match status" value="1"/>
</dbReference>
<dbReference type="Pfam" id="PF03414">
    <property type="entry name" value="Glyco_transf_6"/>
    <property type="match status" value="1"/>
</dbReference>
<evidence type="ECO:0000256" key="11">
    <source>
        <dbReference type="PIRSR" id="PIRSR605076-3"/>
    </source>
</evidence>
<feature type="binding site" evidence="10">
    <location>
        <begin position="113"/>
        <end position="115"/>
    </location>
    <ligand>
        <name>UDP-N-acetyl-alpha-D-galactosamine</name>
        <dbReference type="ChEBI" id="CHEBI:67138"/>
    </ligand>
</feature>
<feature type="binding site" evidence="10">
    <location>
        <position position="227"/>
    </location>
    <ligand>
        <name>an alpha-L-fucosyl-(1-&gt;2)-beta-D-galactosyl derivative</name>
        <dbReference type="ChEBI" id="CHEBI:140327"/>
    </ligand>
</feature>
<keyword evidence="8" id="KW-0472">Membrane</keyword>
<dbReference type="Proteomes" id="UP000694569">
    <property type="component" value="Unplaced"/>
</dbReference>
<feature type="binding site" evidence="11">
    <location>
        <position position="207"/>
    </location>
    <ligand>
        <name>Mn(2+)</name>
        <dbReference type="ChEBI" id="CHEBI:29035"/>
    </ligand>
</feature>
<evidence type="ECO:0000256" key="8">
    <source>
        <dbReference type="ARBA" id="ARBA00023136"/>
    </source>
</evidence>